<dbReference type="Proteomes" id="UP000536773">
    <property type="component" value="Unassembled WGS sequence"/>
</dbReference>
<keyword evidence="1" id="KW-0378">Hydrolase</keyword>
<name>A0A848EUC5_MEGEL</name>
<feature type="domain" description="MurNAc-LAA" evidence="2">
    <location>
        <begin position="67"/>
        <end position="175"/>
    </location>
</feature>
<dbReference type="GO" id="GO:0008745">
    <property type="term" value="F:N-acetylmuramoyl-L-alanine amidase activity"/>
    <property type="evidence" value="ECO:0007669"/>
    <property type="project" value="InterPro"/>
</dbReference>
<dbReference type="EMBL" id="JABBJH010000021">
    <property type="protein sequence ID" value="NMK39826.1"/>
    <property type="molecule type" value="Genomic_DNA"/>
</dbReference>
<dbReference type="AlphaFoldDB" id="A0A848EUC5"/>
<dbReference type="Pfam" id="PF01520">
    <property type="entry name" value="Amidase_3"/>
    <property type="match status" value="1"/>
</dbReference>
<dbReference type="RefSeq" id="WP_169013913.1">
    <property type="nucleotide sequence ID" value="NZ_JABBJH010000021.1"/>
</dbReference>
<protein>
    <submittedName>
        <fullName evidence="3">N-acetylmuramoyl-L-alanine amidase</fullName>
    </submittedName>
</protein>
<dbReference type="GO" id="GO:0030288">
    <property type="term" value="C:outer membrane-bounded periplasmic space"/>
    <property type="evidence" value="ECO:0007669"/>
    <property type="project" value="TreeGrafter"/>
</dbReference>
<dbReference type="GO" id="GO:0009253">
    <property type="term" value="P:peptidoglycan catabolic process"/>
    <property type="evidence" value="ECO:0007669"/>
    <property type="project" value="InterPro"/>
</dbReference>
<evidence type="ECO:0000259" key="2">
    <source>
        <dbReference type="SMART" id="SM00646"/>
    </source>
</evidence>
<dbReference type="PANTHER" id="PTHR30404:SF0">
    <property type="entry name" value="N-ACETYLMURAMOYL-L-ALANINE AMIDASE AMIC"/>
    <property type="match status" value="1"/>
</dbReference>
<dbReference type="PANTHER" id="PTHR30404">
    <property type="entry name" value="N-ACETYLMURAMOYL-L-ALANINE AMIDASE"/>
    <property type="match status" value="1"/>
</dbReference>
<sequence length="180" mass="19058">MKVFLNPGHAPNGNPDPGACGNGLRECDIAKEVADLVEKYLVAAGVEVVENLQSDNLYYDGEGPCVVEEANACGADIFVSIHCNSATPAALGTETLCYADRGNAGKLAHCIQDQIINSLGTVDRGVKERPGLVVLRMTDMPAVLVELAFISNEGDAALLANDKDEFARAIARGITDYECM</sequence>
<gene>
    <name evidence="3" type="ORF">HG933_10705</name>
</gene>
<proteinExistence type="predicted"/>
<organism evidence="3 4">
    <name type="scientific">Megasphaera elsdenii</name>
    <dbReference type="NCBI Taxonomy" id="907"/>
    <lineage>
        <taxon>Bacteria</taxon>
        <taxon>Bacillati</taxon>
        <taxon>Bacillota</taxon>
        <taxon>Negativicutes</taxon>
        <taxon>Veillonellales</taxon>
        <taxon>Veillonellaceae</taxon>
        <taxon>Megasphaera</taxon>
    </lineage>
</organism>
<dbReference type="Gene3D" id="3.40.630.40">
    <property type="entry name" value="Zn-dependent exopeptidases"/>
    <property type="match status" value="1"/>
</dbReference>
<dbReference type="InterPro" id="IPR002508">
    <property type="entry name" value="MurNAc-LAA_cat"/>
</dbReference>
<dbReference type="SUPFAM" id="SSF53187">
    <property type="entry name" value="Zn-dependent exopeptidases"/>
    <property type="match status" value="1"/>
</dbReference>
<reference evidence="3 4" key="1">
    <citation type="submission" date="2020-04" db="EMBL/GenBank/DDBJ databases">
        <authorList>
            <person name="Hitch T.C.A."/>
            <person name="Wylensek D."/>
            <person name="Clavel T."/>
        </authorList>
    </citation>
    <scope>NUCLEOTIDE SEQUENCE [LARGE SCALE GENOMIC DNA]</scope>
    <source>
        <strain evidence="3 4">WCA-386-APC-2A</strain>
    </source>
</reference>
<evidence type="ECO:0000313" key="4">
    <source>
        <dbReference type="Proteomes" id="UP000536773"/>
    </source>
</evidence>
<evidence type="ECO:0000256" key="1">
    <source>
        <dbReference type="ARBA" id="ARBA00022801"/>
    </source>
</evidence>
<comment type="caution">
    <text evidence="3">The sequence shown here is derived from an EMBL/GenBank/DDBJ whole genome shotgun (WGS) entry which is preliminary data.</text>
</comment>
<dbReference type="SMART" id="SM00646">
    <property type="entry name" value="Ami_3"/>
    <property type="match status" value="1"/>
</dbReference>
<dbReference type="InterPro" id="IPR050695">
    <property type="entry name" value="N-acetylmuramoyl_amidase_3"/>
</dbReference>
<evidence type="ECO:0000313" key="3">
    <source>
        <dbReference type="EMBL" id="NMK39826.1"/>
    </source>
</evidence>
<dbReference type="CDD" id="cd02696">
    <property type="entry name" value="MurNAc-LAA"/>
    <property type="match status" value="1"/>
</dbReference>
<accession>A0A848EUC5</accession>